<gene>
    <name evidence="3" type="ORF">E4U43_000318</name>
</gene>
<evidence type="ECO:0000313" key="3">
    <source>
        <dbReference type="EMBL" id="KAG6017717.1"/>
    </source>
</evidence>
<dbReference type="Pfam" id="PF04641">
    <property type="entry name" value="Rtf2"/>
    <property type="match status" value="1"/>
</dbReference>
<comment type="caution">
    <text evidence="3">The sequence shown here is derived from an EMBL/GenBank/DDBJ whole genome shotgun (WGS) entry which is preliminary data.</text>
</comment>
<reference evidence="3" key="1">
    <citation type="journal article" date="2020" name="bioRxiv">
        <title>Whole genome comparisons of ergot fungi reveals the divergence and evolution of species within the genus Claviceps are the result of varying mechanisms driving genome evolution and host range expansion.</title>
        <authorList>
            <person name="Wyka S.A."/>
            <person name="Mondo S.J."/>
            <person name="Liu M."/>
            <person name="Dettman J."/>
            <person name="Nalam V."/>
            <person name="Broders K.D."/>
        </authorList>
    </citation>
    <scope>NUCLEOTIDE SEQUENCE</scope>
    <source>
        <strain evidence="3">CCC 602</strain>
    </source>
</reference>
<dbReference type="Proteomes" id="UP000748025">
    <property type="component" value="Unassembled WGS sequence"/>
</dbReference>
<feature type="compositionally biased region" description="Basic and acidic residues" evidence="2">
    <location>
        <begin position="220"/>
        <end position="231"/>
    </location>
</feature>
<comment type="similarity">
    <text evidence="1">Belongs to the rtf2 family.</text>
</comment>
<proteinExistence type="inferred from homology"/>
<dbReference type="GO" id="GO:0005634">
    <property type="term" value="C:nucleus"/>
    <property type="evidence" value="ECO:0007669"/>
    <property type="project" value="TreeGrafter"/>
</dbReference>
<evidence type="ECO:0000256" key="2">
    <source>
        <dbReference type="SAM" id="MobiDB-lite"/>
    </source>
</evidence>
<dbReference type="PANTHER" id="PTHR12775:SF0">
    <property type="entry name" value="REPLICATION TERMINATION FACTOR 2"/>
    <property type="match status" value="1"/>
</dbReference>
<evidence type="ECO:0000313" key="4">
    <source>
        <dbReference type="Proteomes" id="UP000748025"/>
    </source>
</evidence>
<dbReference type="OrthoDB" id="247013at2759"/>
<dbReference type="InterPro" id="IPR027799">
    <property type="entry name" value="Rtf2_RING-finger"/>
</dbReference>
<feature type="region of interest" description="Disordered" evidence="2">
    <location>
        <begin position="220"/>
        <end position="266"/>
    </location>
</feature>
<feature type="compositionally biased region" description="Polar residues" evidence="2">
    <location>
        <begin position="252"/>
        <end position="266"/>
    </location>
</feature>
<dbReference type="PANTHER" id="PTHR12775">
    <property type="entry name" value="PROTEIN C20ORF43 HOMOLOG"/>
    <property type="match status" value="1"/>
</dbReference>
<accession>A0A9P7NH91</accession>
<dbReference type="Gene3D" id="3.30.40.10">
    <property type="entry name" value="Zinc/RING finger domain, C3HC4 (zinc finger)"/>
    <property type="match status" value="1"/>
</dbReference>
<feature type="compositionally biased region" description="Basic and acidic residues" evidence="2">
    <location>
        <begin position="240"/>
        <end position="251"/>
    </location>
</feature>
<dbReference type="EMBL" id="SRPW01000109">
    <property type="protein sequence ID" value="KAG6017717.1"/>
    <property type="molecule type" value="Genomic_DNA"/>
</dbReference>
<evidence type="ECO:0000256" key="1">
    <source>
        <dbReference type="ARBA" id="ARBA00009885"/>
    </source>
</evidence>
<dbReference type="SUPFAM" id="SSF57850">
    <property type="entry name" value="RING/U-box"/>
    <property type="match status" value="1"/>
</dbReference>
<dbReference type="CDD" id="cd16653">
    <property type="entry name" value="RING-like_Rtf2"/>
    <property type="match status" value="1"/>
</dbReference>
<dbReference type="AlphaFoldDB" id="A0A9P7NH91"/>
<organism evidence="3 4">
    <name type="scientific">Claviceps pusilla</name>
    <dbReference type="NCBI Taxonomy" id="123648"/>
    <lineage>
        <taxon>Eukaryota</taxon>
        <taxon>Fungi</taxon>
        <taxon>Dikarya</taxon>
        <taxon>Ascomycota</taxon>
        <taxon>Pezizomycotina</taxon>
        <taxon>Sordariomycetes</taxon>
        <taxon>Hypocreomycetidae</taxon>
        <taxon>Hypocreales</taxon>
        <taxon>Clavicipitaceae</taxon>
        <taxon>Claviceps</taxon>
    </lineage>
</organism>
<dbReference type="InterPro" id="IPR013083">
    <property type="entry name" value="Znf_RING/FYVE/PHD"/>
</dbReference>
<dbReference type="InterPro" id="IPR006735">
    <property type="entry name" value="Rtf2"/>
</dbReference>
<dbReference type="GO" id="GO:0006274">
    <property type="term" value="P:DNA replication termination"/>
    <property type="evidence" value="ECO:0007669"/>
    <property type="project" value="TreeGrafter"/>
</dbReference>
<name>A0A9P7NH91_9HYPO</name>
<keyword evidence="4" id="KW-1185">Reference proteome</keyword>
<evidence type="ECO:0008006" key="5">
    <source>
        <dbReference type="Google" id="ProtNLM"/>
    </source>
</evidence>
<sequence length="299" mass="32736">MSQTTNGKAANVETLSCPQEFQLDCKTLILDPKALERIMGNDGGSIPKRSELVKNAARTPTVSELKATALESLIHAWTHCALSGSNLEMETAVSDWRGRLFNYEAILNGLIPSDEPAEETTAASFGIRSLKDVVRVKFSESGGKWACPISMKEMGPSTKAVYLVPCGHAFAEIAITEIQENSCPECGEKFDKQNVIPLLAAAEKDVQRLEKRLEGLREKGLTHSLKKDKSERKNKKKRKGCDMAESEDKAKTTYTTTGADSRISGINNPMAASLTAKVLAEQDEMKKRRKMASDATLRA</sequence>
<protein>
    <recommendedName>
        <fullName evidence="5">Replication termination factor 2</fullName>
    </recommendedName>
</protein>